<evidence type="ECO:0000313" key="3">
    <source>
        <dbReference type="EMBL" id="CAD8112489.1"/>
    </source>
</evidence>
<proteinExistence type="predicted"/>
<evidence type="ECO:0000313" key="4">
    <source>
        <dbReference type="Proteomes" id="UP000692954"/>
    </source>
</evidence>
<reference evidence="3" key="1">
    <citation type="submission" date="2021-01" db="EMBL/GenBank/DDBJ databases">
        <authorList>
            <consortium name="Genoscope - CEA"/>
            <person name="William W."/>
        </authorList>
    </citation>
    <scope>NUCLEOTIDE SEQUENCE</scope>
</reference>
<gene>
    <name evidence="3" type="ORF">PSON_ATCC_30995.1.T1010021</name>
</gene>
<dbReference type="Proteomes" id="UP000692954">
    <property type="component" value="Unassembled WGS sequence"/>
</dbReference>
<keyword evidence="2" id="KW-1133">Transmembrane helix</keyword>
<protein>
    <recommendedName>
        <fullName evidence="5">Transmembrane protein</fullName>
    </recommendedName>
</protein>
<evidence type="ECO:0000256" key="2">
    <source>
        <dbReference type="SAM" id="Phobius"/>
    </source>
</evidence>
<keyword evidence="2" id="KW-0812">Transmembrane</keyword>
<feature type="region of interest" description="Disordered" evidence="1">
    <location>
        <begin position="392"/>
        <end position="423"/>
    </location>
</feature>
<accession>A0A8S1Q9U8</accession>
<feature type="transmembrane region" description="Helical" evidence="2">
    <location>
        <begin position="278"/>
        <end position="299"/>
    </location>
</feature>
<name>A0A8S1Q9U8_9CILI</name>
<dbReference type="EMBL" id="CAJJDN010000101">
    <property type="protein sequence ID" value="CAD8112489.1"/>
    <property type="molecule type" value="Genomic_DNA"/>
</dbReference>
<evidence type="ECO:0000256" key="1">
    <source>
        <dbReference type="SAM" id="MobiDB-lite"/>
    </source>
</evidence>
<keyword evidence="4" id="KW-1185">Reference proteome</keyword>
<feature type="transmembrane region" description="Helical" evidence="2">
    <location>
        <begin position="357"/>
        <end position="382"/>
    </location>
</feature>
<dbReference type="AlphaFoldDB" id="A0A8S1Q9U8"/>
<comment type="caution">
    <text evidence="3">The sequence shown here is derived from an EMBL/GenBank/DDBJ whole genome shotgun (WGS) entry which is preliminary data.</text>
</comment>
<dbReference type="OrthoDB" id="309089at2759"/>
<feature type="compositionally biased region" description="Low complexity" evidence="1">
    <location>
        <begin position="395"/>
        <end position="419"/>
    </location>
</feature>
<evidence type="ECO:0008006" key="5">
    <source>
        <dbReference type="Google" id="ProtNLM"/>
    </source>
</evidence>
<organism evidence="3 4">
    <name type="scientific">Paramecium sonneborni</name>
    <dbReference type="NCBI Taxonomy" id="65129"/>
    <lineage>
        <taxon>Eukaryota</taxon>
        <taxon>Sar</taxon>
        <taxon>Alveolata</taxon>
        <taxon>Ciliophora</taxon>
        <taxon>Intramacronucleata</taxon>
        <taxon>Oligohymenophorea</taxon>
        <taxon>Peniculida</taxon>
        <taxon>Parameciidae</taxon>
        <taxon>Paramecium</taxon>
    </lineage>
</organism>
<keyword evidence="2" id="KW-0472">Membrane</keyword>
<sequence>MLNKILILVYPLRQKIYGTSKGCICLQDKALFASTCTDWQLLNRCYNFKPKSPIYLKNWVQPLDDSFQEVQICGKRSQLNFYDLLQNQITTAQDCKDNGYKVCQTQNTNNFYCVLQEEPCPIRDFKISRYELSHKELELNGYNLIYSNGFYAYISQQIEKTPLVSMTIVKGRGVCFDPQKISLNPKLDQDYFLLSPKPENCEIDNTYFQVATTTEKEFFYFNKIEAKLQSERPLYSIGDTIEYQLLAQNQIQYKIEFRLNNFSQIINLSQRFDSQNTLITCQLVFACILFCLMFFFSIFEVQPCIQKNCKLCCAIPRYIIQSKKLLYICLLQLNCFLDGAQERMNSVYRTMVGTSLSLSYCLLINMGIMIIIDFVMTTFLCYKIMKKRKALGTSENNNQNNQNKNENINQNKEQNPNQNLDQATNQNFMYNPYLQQQNYQTAAPYCQYGLAPQIQNQQFQQNQNHVQQQIRIESQKEPQVNQQEQKVNIDNLINLKGDKQEVQ</sequence>